<keyword evidence="9 12" id="KW-0472">Membrane</keyword>
<feature type="transmembrane region" description="Helical" evidence="12">
    <location>
        <begin position="173"/>
        <end position="194"/>
    </location>
</feature>
<reference evidence="14 15" key="1">
    <citation type="journal article" date="2014" name="Genome Biol. Evol.">
        <title>The secreted proteins of Achlya hypogyna and Thraustotheca clavata identify the ancestral oomycete secretome and reveal gene acquisitions by horizontal gene transfer.</title>
        <authorList>
            <person name="Misner I."/>
            <person name="Blouin N."/>
            <person name="Leonard G."/>
            <person name="Richards T.A."/>
            <person name="Lane C.E."/>
        </authorList>
    </citation>
    <scope>NUCLEOTIDE SEQUENCE [LARGE SCALE GENOMIC DNA]</scope>
    <source>
        <strain evidence="14 15">ATCC 34112</strain>
    </source>
</reference>
<name>A0A1W0AAU6_9STRA</name>
<dbReference type="GO" id="GO:0005254">
    <property type="term" value="F:chloride channel activity"/>
    <property type="evidence" value="ECO:0007669"/>
    <property type="project" value="UniProtKB-UniRule"/>
</dbReference>
<dbReference type="PRINTS" id="PR00762">
    <property type="entry name" value="CLCHANNEL"/>
</dbReference>
<dbReference type="Gene3D" id="3.40.50.12710">
    <property type="match status" value="1"/>
</dbReference>
<dbReference type="InterPro" id="IPR014743">
    <property type="entry name" value="Cl-channel_core"/>
</dbReference>
<feature type="transmembrane region" description="Helical" evidence="12">
    <location>
        <begin position="105"/>
        <end position="125"/>
    </location>
</feature>
<evidence type="ECO:0000313" key="14">
    <source>
        <dbReference type="EMBL" id="OQS07414.1"/>
    </source>
</evidence>
<keyword evidence="12" id="KW-0868">Chloride</keyword>
<sequence>MVSQLFTLEEFQERVESQCSPQYSADDWESIDGLACRTPTEFSSAITIHDDVVIKDNKERFTLIAFLLVLGFIGGVLQVFCQWAIYEIQALQIASMGLEVPIESYALWTLCSLFFVIAAVVWTILSPAAAGSGIAQMKVVLTGIDHTLYLPGYFSLWTLLCKIGGLISANGAGLYVGTEGVFVHIMAVVAHNLLQLRVFRKCQEHLFVRLQLLGASSAVAVSSAFGSPIGGVLFSIEVTATYYLVSNYFKAFVSSVTATWMVLCTTRIFGRKILLDEIVLDSEAPINLLTELPLALILGVLMGALSWSILFATKYFAKLRKSCNTAPSTCMSVFMRWIDPAIMGLITATCTYFGTKYEVLYSLPALLSDPPVGSLWTLAINALLPVMLLPLSVTLKFPTGVWLPNFVGGAACGRFYALLIHQIWPQANINDAQFALIGAGCLTGAATRTVSAAVIALEIVGNLQCARSMLCAVILSIGVSTLSGLPSIYDVLGEASGLPYLPVLAFDSKQTASDILHRDVVYLSKSTTMIKILLALNRLPNHEIPVVNNDKEKKLLGVVSVEELKLIVERFYKNHNLDNFEHDWGDKLSSSPKTNLVSPFSFQKTVPTLDHIYATLRRGRSLSVNACGQDLFPIHPLFMMDDVKMSSLLSQGWSTRKQVLLQESIELPLDCIQPLTVTLSKATALEDVHVLFTMLRLDHIYVTEFDKLDIGNMSLMAKVRRCAGVLLDAQFVSFSTRNGPKNGSSRWQERTVQIDRSGLLQPNIAQALLKDNKTMQAINAKKKKSKENELVRSLRSMIEVRGPITVAEFMRHALSDPLHGYYMKRDVFGKKGDFTTAPEISQMFGELIGIWCIATWQQLGMPSAINIVEMGPGRGSLMQDFIRTAKQFPPFYNALNIQMVEISPALRKIQLEKLDVIVGESGKEGKLPDNGPTIAWYEDVSDLPTGTPSLYIAQELFDALPVHQFEYTSKGWCERLIDIDVSDSEDHFCFVLSPGPTAATRVYIGREKVFNPSSNVIKHLSSDNSTTPHDILKNINAAAVLQQSQLQENTLPNEPKAPASPILSPNVAVGDRIEISPTGIAIIQDVSRRIAQDGGAALIVDYGRDHPSEVSLRGIQNHEFVSVLREPGDVDLSIDVDFSTLRRYATESGEVKAFGPIEQGLFLKEMGIEHRMAALFQNCSEETQEEIYKAYERLVHPDQMGTIFKAMALISTKVPGVPVAFGGDHN</sequence>
<feature type="transmembrane region" description="Helical" evidence="12">
    <location>
        <begin position="294"/>
        <end position="317"/>
    </location>
</feature>
<dbReference type="PANTHER" id="PTHR12049">
    <property type="entry name" value="PROTEIN ARGININE METHYLTRANSFERASE NDUFAF7, MITOCHONDRIAL"/>
    <property type="match status" value="1"/>
</dbReference>
<keyword evidence="6 12" id="KW-0812">Transmembrane</keyword>
<evidence type="ECO:0000256" key="11">
    <source>
        <dbReference type="PROSITE-ProRule" id="PRU00703"/>
    </source>
</evidence>
<dbReference type="InterPro" id="IPR001807">
    <property type="entry name" value="ClC"/>
</dbReference>
<feature type="transmembrane region" description="Helical" evidence="12">
    <location>
        <begin position="375"/>
        <end position="395"/>
    </location>
</feature>
<keyword evidence="7 12" id="KW-1133">Transmembrane helix</keyword>
<evidence type="ECO:0000313" key="15">
    <source>
        <dbReference type="Proteomes" id="UP000243217"/>
    </source>
</evidence>
<evidence type="ECO:0000256" key="2">
    <source>
        <dbReference type="ARBA" id="ARBA00004173"/>
    </source>
</evidence>
<feature type="transmembrane region" description="Helical" evidence="12">
    <location>
        <begin position="436"/>
        <end position="457"/>
    </location>
</feature>
<protein>
    <recommendedName>
        <fullName evidence="12">Chloride channel protein</fullName>
    </recommendedName>
</protein>
<keyword evidence="4" id="KW-0489">Methyltransferase</keyword>
<dbReference type="GO" id="GO:0035243">
    <property type="term" value="F:protein-arginine omega-N symmetric methyltransferase activity"/>
    <property type="evidence" value="ECO:0007669"/>
    <property type="project" value="UniProtKB-EC"/>
</dbReference>
<dbReference type="InterPro" id="IPR046342">
    <property type="entry name" value="CBS_dom_sf"/>
</dbReference>
<evidence type="ECO:0000256" key="1">
    <source>
        <dbReference type="ARBA" id="ARBA00004141"/>
    </source>
</evidence>
<evidence type="ECO:0000256" key="10">
    <source>
        <dbReference type="ARBA" id="ARBA00048612"/>
    </source>
</evidence>
<dbReference type="SUPFAM" id="SSF54631">
    <property type="entry name" value="CBS-domain pair"/>
    <property type="match status" value="1"/>
</dbReference>
<dbReference type="Pfam" id="PF00571">
    <property type="entry name" value="CBS"/>
    <property type="match status" value="1"/>
</dbReference>
<dbReference type="Pfam" id="PF02636">
    <property type="entry name" value="Methyltransf_28"/>
    <property type="match status" value="1"/>
</dbReference>
<dbReference type="InterPro" id="IPR038375">
    <property type="entry name" value="NDUFAF7_sf"/>
</dbReference>
<dbReference type="InterPro" id="IPR000644">
    <property type="entry name" value="CBS_dom"/>
</dbReference>
<feature type="transmembrane region" description="Helical" evidence="12">
    <location>
        <begin position="402"/>
        <end position="424"/>
    </location>
</feature>
<comment type="caution">
    <text evidence="14">The sequence shown here is derived from an EMBL/GenBank/DDBJ whole genome shotgun (WGS) entry which is preliminary data.</text>
</comment>
<dbReference type="Gene3D" id="3.10.580.10">
    <property type="entry name" value="CBS-domain"/>
    <property type="match status" value="2"/>
</dbReference>
<dbReference type="SUPFAM" id="SSF81340">
    <property type="entry name" value="Clc chloride channel"/>
    <property type="match status" value="1"/>
</dbReference>
<keyword evidence="11" id="KW-0129">CBS domain</keyword>
<dbReference type="Pfam" id="PF00654">
    <property type="entry name" value="Voltage_CLC"/>
    <property type="match status" value="1"/>
</dbReference>
<dbReference type="OrthoDB" id="438553at2759"/>
<evidence type="ECO:0000256" key="3">
    <source>
        <dbReference type="ARBA" id="ARBA00005891"/>
    </source>
</evidence>
<dbReference type="AlphaFoldDB" id="A0A1W0AAU6"/>
<keyword evidence="12" id="KW-0813">Transport</keyword>
<feature type="transmembrane region" description="Helical" evidence="12">
    <location>
        <begin position="337"/>
        <end position="355"/>
    </location>
</feature>
<dbReference type="PROSITE" id="PS51371">
    <property type="entry name" value="CBS"/>
    <property type="match status" value="1"/>
</dbReference>
<feature type="transmembrane region" description="Helical" evidence="12">
    <location>
        <begin position="63"/>
        <end position="85"/>
    </location>
</feature>
<proteinExistence type="inferred from homology"/>
<evidence type="ECO:0000256" key="8">
    <source>
        <dbReference type="ARBA" id="ARBA00023128"/>
    </source>
</evidence>
<evidence type="ECO:0000256" key="9">
    <source>
        <dbReference type="ARBA" id="ARBA00023136"/>
    </source>
</evidence>
<evidence type="ECO:0000256" key="6">
    <source>
        <dbReference type="ARBA" id="ARBA00022692"/>
    </source>
</evidence>
<keyword evidence="15" id="KW-1185">Reference proteome</keyword>
<dbReference type="GO" id="GO:0032981">
    <property type="term" value="P:mitochondrial respiratory chain complex I assembly"/>
    <property type="evidence" value="ECO:0007669"/>
    <property type="project" value="TreeGrafter"/>
</dbReference>
<comment type="subcellular location">
    <subcellularLocation>
        <location evidence="1 12">Membrane</location>
        <topology evidence="1 12">Multi-pass membrane protein</topology>
    </subcellularLocation>
    <subcellularLocation>
        <location evidence="2">Mitochondrion</location>
    </subcellularLocation>
</comment>
<feature type="transmembrane region" description="Helical" evidence="12">
    <location>
        <begin position="469"/>
        <end position="489"/>
    </location>
</feature>
<dbReference type="Proteomes" id="UP000243217">
    <property type="component" value="Unassembled WGS sequence"/>
</dbReference>
<dbReference type="InterPro" id="IPR029063">
    <property type="entry name" value="SAM-dependent_MTases_sf"/>
</dbReference>
<comment type="catalytic activity">
    <reaction evidence="10">
        <text>L-arginyl-[protein] + 2 S-adenosyl-L-methionine = N(omega),N(omega)'-dimethyl-L-arginyl-[protein] + 2 S-adenosyl-L-homocysteine + 2 H(+)</text>
        <dbReference type="Rhea" id="RHEA:48108"/>
        <dbReference type="Rhea" id="RHEA-COMP:10532"/>
        <dbReference type="Rhea" id="RHEA-COMP:11992"/>
        <dbReference type="ChEBI" id="CHEBI:15378"/>
        <dbReference type="ChEBI" id="CHEBI:29965"/>
        <dbReference type="ChEBI" id="CHEBI:57856"/>
        <dbReference type="ChEBI" id="CHEBI:59789"/>
        <dbReference type="ChEBI" id="CHEBI:88221"/>
        <dbReference type="EC" id="2.1.1.320"/>
    </reaction>
</comment>
<keyword evidence="12" id="KW-0406">Ion transport</keyword>
<dbReference type="GO" id="GO:0016020">
    <property type="term" value="C:membrane"/>
    <property type="evidence" value="ECO:0007669"/>
    <property type="project" value="UniProtKB-SubCell"/>
</dbReference>
<dbReference type="GO" id="GO:0032259">
    <property type="term" value="P:methylation"/>
    <property type="evidence" value="ECO:0007669"/>
    <property type="project" value="UniProtKB-KW"/>
</dbReference>
<dbReference type="SUPFAM" id="SSF53335">
    <property type="entry name" value="S-adenosyl-L-methionine-dependent methyltransferases"/>
    <property type="match status" value="1"/>
</dbReference>
<dbReference type="EMBL" id="JNBS01000240">
    <property type="protein sequence ID" value="OQS07414.1"/>
    <property type="molecule type" value="Genomic_DNA"/>
</dbReference>
<dbReference type="PANTHER" id="PTHR12049:SF7">
    <property type="entry name" value="PROTEIN ARGININE METHYLTRANSFERASE NDUFAF7, MITOCHONDRIAL"/>
    <property type="match status" value="1"/>
</dbReference>
<comment type="similarity">
    <text evidence="3">Belongs to the NDUFAF7 family.</text>
</comment>
<dbReference type="Gene3D" id="1.10.3080.10">
    <property type="entry name" value="Clc chloride channel"/>
    <property type="match status" value="1"/>
</dbReference>
<gene>
    <name evidence="14" type="ORF">THRCLA_00559</name>
</gene>
<feature type="transmembrane region" description="Helical" evidence="12">
    <location>
        <begin position="206"/>
        <end position="225"/>
    </location>
</feature>
<dbReference type="STRING" id="74557.A0A1W0AAU6"/>
<feature type="domain" description="CBS" evidence="13">
    <location>
        <begin position="516"/>
        <end position="577"/>
    </location>
</feature>
<comment type="similarity">
    <text evidence="12">Belongs to the chloride channel (TC 2.A.49) family.</text>
</comment>
<evidence type="ECO:0000256" key="7">
    <source>
        <dbReference type="ARBA" id="ARBA00022989"/>
    </source>
</evidence>
<keyword evidence="8" id="KW-0496">Mitochondrion</keyword>
<dbReference type="GO" id="GO:0005739">
    <property type="term" value="C:mitochondrion"/>
    <property type="evidence" value="ECO:0007669"/>
    <property type="project" value="UniProtKB-SubCell"/>
</dbReference>
<evidence type="ECO:0000259" key="13">
    <source>
        <dbReference type="PROSITE" id="PS51371"/>
    </source>
</evidence>
<evidence type="ECO:0000256" key="12">
    <source>
        <dbReference type="RuleBase" id="RU361221"/>
    </source>
</evidence>
<accession>A0A1W0AAU6</accession>
<evidence type="ECO:0000256" key="4">
    <source>
        <dbReference type="ARBA" id="ARBA00022603"/>
    </source>
</evidence>
<evidence type="ECO:0000256" key="5">
    <source>
        <dbReference type="ARBA" id="ARBA00022679"/>
    </source>
</evidence>
<organism evidence="14 15">
    <name type="scientific">Thraustotheca clavata</name>
    <dbReference type="NCBI Taxonomy" id="74557"/>
    <lineage>
        <taxon>Eukaryota</taxon>
        <taxon>Sar</taxon>
        <taxon>Stramenopiles</taxon>
        <taxon>Oomycota</taxon>
        <taxon>Saprolegniomycetes</taxon>
        <taxon>Saprolegniales</taxon>
        <taxon>Achlyaceae</taxon>
        <taxon>Thraustotheca</taxon>
    </lineage>
</organism>
<keyword evidence="5" id="KW-0808">Transferase</keyword>
<dbReference type="InterPro" id="IPR003788">
    <property type="entry name" value="NDUFAF7"/>
</dbReference>
<dbReference type="SMART" id="SM00116">
    <property type="entry name" value="CBS"/>
    <property type="match status" value="1"/>
</dbReference>